<dbReference type="Gene3D" id="1.10.630.10">
    <property type="entry name" value="Cytochrome P450"/>
    <property type="match status" value="2"/>
</dbReference>
<dbReference type="InterPro" id="IPR036396">
    <property type="entry name" value="Cyt_P450_sf"/>
</dbReference>
<evidence type="ECO:0008006" key="11">
    <source>
        <dbReference type="Google" id="ProtNLM"/>
    </source>
</evidence>
<comment type="pathway">
    <text evidence="2">Secondary metabolite biosynthesis.</text>
</comment>
<dbReference type="PANTHER" id="PTHR24305">
    <property type="entry name" value="CYTOCHROME P450"/>
    <property type="match status" value="1"/>
</dbReference>
<comment type="cofactor">
    <cofactor evidence="1">
        <name>heme</name>
        <dbReference type="ChEBI" id="CHEBI:30413"/>
    </cofactor>
</comment>
<name>A0A4S4LFM3_9AGAM</name>
<dbReference type="GO" id="GO:0020037">
    <property type="term" value="F:heme binding"/>
    <property type="evidence" value="ECO:0007669"/>
    <property type="project" value="InterPro"/>
</dbReference>
<keyword evidence="7" id="KW-0408">Iron</keyword>
<evidence type="ECO:0000256" key="4">
    <source>
        <dbReference type="ARBA" id="ARBA00022617"/>
    </source>
</evidence>
<evidence type="ECO:0000256" key="1">
    <source>
        <dbReference type="ARBA" id="ARBA00001971"/>
    </source>
</evidence>
<evidence type="ECO:0000256" key="5">
    <source>
        <dbReference type="ARBA" id="ARBA00022723"/>
    </source>
</evidence>
<evidence type="ECO:0000256" key="6">
    <source>
        <dbReference type="ARBA" id="ARBA00023002"/>
    </source>
</evidence>
<reference evidence="9 10" key="1">
    <citation type="submission" date="2019-02" db="EMBL/GenBank/DDBJ databases">
        <title>Genome sequencing of the rare red list fungi Bondarzewia mesenterica.</title>
        <authorList>
            <person name="Buettner E."/>
            <person name="Kellner H."/>
        </authorList>
    </citation>
    <scope>NUCLEOTIDE SEQUENCE [LARGE SCALE GENOMIC DNA]</scope>
    <source>
        <strain evidence="9 10">DSM 108281</strain>
    </source>
</reference>
<sequence length="481" mass="53800">MSSSFTHAILTLVGAFGAALIAHKFYKAIRWALHPWFSPLRDVPGPVAPSWLYGHIRQLTSGEMEILDKLEEFEGVYGRVFKFKGLFNRDRLVMMDTRALNHVLTHDMQYVKPERVRHSLGQVFGQGLLFVEGEKHKKQRKVMNPAFGPAQIRELTGIFVEKSIQVRAHPRFVLPYIDSPTKLRDLWTTELTTSNGKATIDVMGWLNKMTLDVIGLAGFSYSFDALNPDGNPNELNDAVRMMFAKPDRSALTILQSIFPPLRMIPSESQHGRFAAQRTMSRIGHQLITEKKAAVLASMGTARKETVRSKAEAVQGRDLLSLLIKANMAMDLPESARMDDDDVLAHGEWVDAKGVKRTGVRVSKGDLVSIPIMAINRSKTLWGEDAAQFKPERWKNPPDAVASIPGVWGNSLAFLGGNRACIGFRFSIIEMKALLFVLIRAFQFEMAVPVGDVLVQVSIVQRPFLKNEMEKGPQLPLLVTLV</sequence>
<dbReference type="GO" id="GO:0016705">
    <property type="term" value="F:oxidoreductase activity, acting on paired donors, with incorporation or reduction of molecular oxygen"/>
    <property type="evidence" value="ECO:0007669"/>
    <property type="project" value="InterPro"/>
</dbReference>
<evidence type="ECO:0000313" key="10">
    <source>
        <dbReference type="Proteomes" id="UP000310158"/>
    </source>
</evidence>
<organism evidence="9 10">
    <name type="scientific">Bondarzewia mesenterica</name>
    <dbReference type="NCBI Taxonomy" id="1095465"/>
    <lineage>
        <taxon>Eukaryota</taxon>
        <taxon>Fungi</taxon>
        <taxon>Dikarya</taxon>
        <taxon>Basidiomycota</taxon>
        <taxon>Agaricomycotina</taxon>
        <taxon>Agaricomycetes</taxon>
        <taxon>Russulales</taxon>
        <taxon>Bondarzewiaceae</taxon>
        <taxon>Bondarzewia</taxon>
    </lineage>
</organism>
<keyword evidence="5" id="KW-0479">Metal-binding</keyword>
<keyword evidence="4" id="KW-0349">Heme</keyword>
<proteinExistence type="inferred from homology"/>
<dbReference type="InterPro" id="IPR050121">
    <property type="entry name" value="Cytochrome_P450_monoxygenase"/>
</dbReference>
<protein>
    <recommendedName>
        <fullName evidence="11">Cytochrome P450</fullName>
    </recommendedName>
</protein>
<evidence type="ECO:0000256" key="7">
    <source>
        <dbReference type="ARBA" id="ARBA00023004"/>
    </source>
</evidence>
<dbReference type="InterPro" id="IPR001128">
    <property type="entry name" value="Cyt_P450"/>
</dbReference>
<dbReference type="AlphaFoldDB" id="A0A4S4LFM3"/>
<evidence type="ECO:0000256" key="2">
    <source>
        <dbReference type="ARBA" id="ARBA00005179"/>
    </source>
</evidence>
<dbReference type="OrthoDB" id="1470350at2759"/>
<evidence type="ECO:0000313" key="9">
    <source>
        <dbReference type="EMBL" id="THH10021.1"/>
    </source>
</evidence>
<keyword evidence="8" id="KW-0503">Monooxygenase</keyword>
<dbReference type="SUPFAM" id="SSF48264">
    <property type="entry name" value="Cytochrome P450"/>
    <property type="match status" value="1"/>
</dbReference>
<dbReference type="EMBL" id="SGPL01000596">
    <property type="protein sequence ID" value="THH10021.1"/>
    <property type="molecule type" value="Genomic_DNA"/>
</dbReference>
<comment type="similarity">
    <text evidence="3">Belongs to the cytochrome P450 family.</text>
</comment>
<evidence type="ECO:0000256" key="3">
    <source>
        <dbReference type="ARBA" id="ARBA00010617"/>
    </source>
</evidence>
<dbReference type="GO" id="GO:0005506">
    <property type="term" value="F:iron ion binding"/>
    <property type="evidence" value="ECO:0007669"/>
    <property type="project" value="InterPro"/>
</dbReference>
<gene>
    <name evidence="9" type="ORF">EW146_g8504</name>
</gene>
<dbReference type="Proteomes" id="UP000310158">
    <property type="component" value="Unassembled WGS sequence"/>
</dbReference>
<accession>A0A4S4LFM3</accession>
<keyword evidence="6" id="KW-0560">Oxidoreductase</keyword>
<dbReference type="GO" id="GO:0004497">
    <property type="term" value="F:monooxygenase activity"/>
    <property type="evidence" value="ECO:0007669"/>
    <property type="project" value="UniProtKB-KW"/>
</dbReference>
<dbReference type="Pfam" id="PF00067">
    <property type="entry name" value="p450"/>
    <property type="match status" value="2"/>
</dbReference>
<comment type="caution">
    <text evidence="9">The sequence shown here is derived from an EMBL/GenBank/DDBJ whole genome shotgun (WGS) entry which is preliminary data.</text>
</comment>
<keyword evidence="10" id="KW-1185">Reference proteome</keyword>
<evidence type="ECO:0000256" key="8">
    <source>
        <dbReference type="ARBA" id="ARBA00023033"/>
    </source>
</evidence>
<dbReference type="PANTHER" id="PTHR24305:SF166">
    <property type="entry name" value="CYTOCHROME P450 12A4, MITOCHONDRIAL-RELATED"/>
    <property type="match status" value="1"/>
</dbReference>